<dbReference type="Proteomes" id="UP000192746">
    <property type="component" value="Unassembled WGS sequence"/>
</dbReference>
<accession>A0A1Y1T330</accession>
<keyword evidence="1" id="KW-0732">Signal</keyword>
<dbReference type="AlphaFoldDB" id="A0A1Y1T330"/>
<dbReference type="EMBL" id="ARYN01000009">
    <property type="protein sequence ID" value="ORL45431.1"/>
    <property type="molecule type" value="Genomic_DNA"/>
</dbReference>
<dbReference type="RefSeq" id="WP_084841824.1">
    <property type="nucleotide sequence ID" value="NZ_ARYN01000009.1"/>
</dbReference>
<keyword evidence="3" id="KW-1185">Reference proteome</keyword>
<reference evidence="2 3" key="1">
    <citation type="submission" date="2013-04" db="EMBL/GenBank/DDBJ databases">
        <title>Zunongwangia sp. 22II14-10F7 Genome Sequencing.</title>
        <authorList>
            <person name="Lai Q."/>
            <person name="Shao Z."/>
        </authorList>
    </citation>
    <scope>NUCLEOTIDE SEQUENCE [LARGE SCALE GENOMIC DNA]</scope>
    <source>
        <strain evidence="2 3">22II14-10F7</strain>
    </source>
</reference>
<feature type="signal peptide" evidence="1">
    <location>
        <begin position="1"/>
        <end position="19"/>
    </location>
</feature>
<organism evidence="2 3">
    <name type="scientific">Zunongwangia atlantica 22II14-10F7</name>
    <dbReference type="NCBI Taxonomy" id="1185767"/>
    <lineage>
        <taxon>Bacteria</taxon>
        <taxon>Pseudomonadati</taxon>
        <taxon>Bacteroidota</taxon>
        <taxon>Flavobacteriia</taxon>
        <taxon>Flavobacteriales</taxon>
        <taxon>Flavobacteriaceae</taxon>
        <taxon>Zunongwangia</taxon>
    </lineage>
</organism>
<evidence type="ECO:0000256" key="1">
    <source>
        <dbReference type="SAM" id="SignalP"/>
    </source>
</evidence>
<evidence type="ECO:0000313" key="3">
    <source>
        <dbReference type="Proteomes" id="UP000192746"/>
    </source>
</evidence>
<comment type="caution">
    <text evidence="2">The sequence shown here is derived from an EMBL/GenBank/DDBJ whole genome shotgun (WGS) entry which is preliminary data.</text>
</comment>
<feature type="chain" id="PRO_5012553377" evidence="1">
    <location>
        <begin position="20"/>
        <end position="189"/>
    </location>
</feature>
<dbReference type="OrthoDB" id="766105at2"/>
<proteinExistence type="predicted"/>
<name>A0A1Y1T330_9FLAO</name>
<sequence>MKAIYFTLALLLSINICNAKIFYGNNDSIKKSVNKPSFTALTITRISHTGNKKEQLKMTKNENGDWNVDYITFQNDQKMINLETLQNDNLWFEVLKTKVHYLPDWKDIQYKFSTFLEADLGNGTELFEDRFFVLGESYEIEIWTDKDQKYNKISYTSPESYYKKFPEVDETKAVAILIGIFKDQYQIFE</sequence>
<gene>
    <name evidence="2" type="ORF">IIF7_11433</name>
</gene>
<evidence type="ECO:0000313" key="2">
    <source>
        <dbReference type="EMBL" id="ORL45431.1"/>
    </source>
</evidence>
<protein>
    <submittedName>
        <fullName evidence="2">Uncharacterized protein</fullName>
    </submittedName>
</protein>
<dbReference type="STRING" id="1185767.IIF7_11433"/>